<dbReference type="GO" id="GO:0005634">
    <property type="term" value="C:nucleus"/>
    <property type="evidence" value="ECO:0007669"/>
    <property type="project" value="TreeGrafter"/>
</dbReference>
<keyword evidence="4" id="KW-1185">Reference proteome</keyword>
<evidence type="ECO:0000256" key="1">
    <source>
        <dbReference type="SAM" id="MobiDB-lite"/>
    </source>
</evidence>
<sequence>MRAFILDSDEDETQPRPRVSSAKRHRRQPVINRSPPDSQAFKAPLVEHSAQFTLQQDVPATPVAAPQQEPAISGGAAREHEQAVTSKLVKLNGRNAPGSGCHTDVPAGDAKPPPNDFFLSASQKRARREAAAAAAQEATRAVAEELQRLQAEARAALVNGRKPHPFLAPRPSVAAGACASRESTLPAGPGLPLPPALPAIHVLQVSAEIGAPVGWLNRRPEPAQAPATLASPWQDAGRLVDARLTAVFVRDEAPGMQQGAVEGAQIAAPEAKLMVAPARPAEGVPANALWTDKYRPASAAEVCGNQRAAVELRAWLQTWRPRRAPATGRGAPVGSDGDAEWCQGSQDMLDSEEDERDTGGGAAWISGPVGSGKTAAVAAVAQELGLQVLEVNPGSERTGALVTKAVGEATQSCRLAQANAESGGRTVVVFEEIDNLADADRGFLAALATLIADSKRPIVLMSNAAALPAALARARLRHLPFKRPSLSAAVRVLAGVCADEGALPEPAALQTLALQCRCDLRRCLLEAQALRQRLWAMFCSARQAQRRHARKRRPRARAHSPAPAAQCEAVWACAGGGGAAGRMARAERLHAAARMAWLERLREDADSMTAGGRMRRRRGFRSYVASALLLPEDVMATLTHVGSSLATPQAPAVDVT</sequence>
<dbReference type="PANTHER" id="PTHR23389">
    <property type="entry name" value="CHROMOSOME TRANSMISSION FIDELITY FACTOR 18"/>
    <property type="match status" value="1"/>
</dbReference>
<gene>
    <name evidence="3" type="ORF">WJX81_005331</name>
</gene>
<dbReference type="SUPFAM" id="SSF52540">
    <property type="entry name" value="P-loop containing nucleoside triphosphate hydrolases"/>
    <property type="match status" value="1"/>
</dbReference>
<dbReference type="InterPro" id="IPR003593">
    <property type="entry name" value="AAA+_ATPase"/>
</dbReference>
<reference evidence="3 4" key="1">
    <citation type="journal article" date="2024" name="Nat. Commun.">
        <title>Phylogenomics reveals the evolutionary origins of lichenization in chlorophyte algae.</title>
        <authorList>
            <person name="Puginier C."/>
            <person name="Libourel C."/>
            <person name="Otte J."/>
            <person name="Skaloud P."/>
            <person name="Haon M."/>
            <person name="Grisel S."/>
            <person name="Petersen M."/>
            <person name="Berrin J.G."/>
            <person name="Delaux P.M."/>
            <person name="Dal Grande F."/>
            <person name="Keller J."/>
        </authorList>
    </citation>
    <scope>NUCLEOTIDE SEQUENCE [LARGE SCALE GENOMIC DNA]</scope>
    <source>
        <strain evidence="3 4">SAG 245.80</strain>
    </source>
</reference>
<evidence type="ECO:0000259" key="2">
    <source>
        <dbReference type="SMART" id="SM00382"/>
    </source>
</evidence>
<evidence type="ECO:0000313" key="3">
    <source>
        <dbReference type="EMBL" id="KAK9833435.1"/>
    </source>
</evidence>
<dbReference type="PANTHER" id="PTHR23389:SF21">
    <property type="entry name" value="ATPASE FAMILY AAA DOMAIN-CONTAINING PROTEIN 5"/>
    <property type="match status" value="1"/>
</dbReference>
<dbReference type="GO" id="GO:0016887">
    <property type="term" value="F:ATP hydrolysis activity"/>
    <property type="evidence" value="ECO:0007669"/>
    <property type="project" value="InterPro"/>
</dbReference>
<evidence type="ECO:0000313" key="4">
    <source>
        <dbReference type="Proteomes" id="UP001445335"/>
    </source>
</evidence>
<dbReference type="Proteomes" id="UP001445335">
    <property type="component" value="Unassembled WGS sequence"/>
</dbReference>
<dbReference type="InterPro" id="IPR003959">
    <property type="entry name" value="ATPase_AAA_core"/>
</dbReference>
<dbReference type="Pfam" id="PF00004">
    <property type="entry name" value="AAA"/>
    <property type="match status" value="1"/>
</dbReference>
<feature type="region of interest" description="Disordered" evidence="1">
    <location>
        <begin position="1"/>
        <end position="117"/>
    </location>
</feature>
<dbReference type="InterPro" id="IPR027417">
    <property type="entry name" value="P-loop_NTPase"/>
</dbReference>
<dbReference type="GO" id="GO:0003677">
    <property type="term" value="F:DNA binding"/>
    <property type="evidence" value="ECO:0007669"/>
    <property type="project" value="TreeGrafter"/>
</dbReference>
<dbReference type="GO" id="GO:0005524">
    <property type="term" value="F:ATP binding"/>
    <property type="evidence" value="ECO:0007669"/>
    <property type="project" value="InterPro"/>
</dbReference>
<comment type="caution">
    <text evidence="3">The sequence shown here is derived from an EMBL/GenBank/DDBJ whole genome shotgun (WGS) entry which is preliminary data.</text>
</comment>
<dbReference type="Gene3D" id="3.40.50.300">
    <property type="entry name" value="P-loop containing nucleotide triphosphate hydrolases"/>
    <property type="match status" value="1"/>
</dbReference>
<dbReference type="AlphaFoldDB" id="A0AAW1RIZ2"/>
<feature type="domain" description="AAA+ ATPase" evidence="2">
    <location>
        <begin position="359"/>
        <end position="485"/>
    </location>
</feature>
<accession>A0AAW1RIZ2</accession>
<name>A0AAW1RIZ2_9CHLO</name>
<dbReference type="EMBL" id="JALJOU010000036">
    <property type="protein sequence ID" value="KAK9833435.1"/>
    <property type="molecule type" value="Genomic_DNA"/>
</dbReference>
<protein>
    <recommendedName>
        <fullName evidence="2">AAA+ ATPase domain-containing protein</fullName>
    </recommendedName>
</protein>
<organism evidence="3 4">
    <name type="scientific">Elliptochloris bilobata</name>
    <dbReference type="NCBI Taxonomy" id="381761"/>
    <lineage>
        <taxon>Eukaryota</taxon>
        <taxon>Viridiplantae</taxon>
        <taxon>Chlorophyta</taxon>
        <taxon>core chlorophytes</taxon>
        <taxon>Trebouxiophyceae</taxon>
        <taxon>Trebouxiophyceae incertae sedis</taxon>
        <taxon>Elliptochloris clade</taxon>
        <taxon>Elliptochloris</taxon>
    </lineage>
</organism>
<dbReference type="SMART" id="SM00382">
    <property type="entry name" value="AAA"/>
    <property type="match status" value="1"/>
</dbReference>
<proteinExistence type="predicted"/>